<evidence type="ECO:0000256" key="2">
    <source>
        <dbReference type="ARBA" id="ARBA00022448"/>
    </source>
</evidence>
<keyword evidence="4 7" id="KW-0812">Transmembrane</keyword>
<keyword evidence="6 7" id="KW-0998">Cell outer membrane</keyword>
<keyword evidence="2 7" id="KW-0813">Transport</keyword>
<evidence type="ECO:0000256" key="4">
    <source>
        <dbReference type="ARBA" id="ARBA00022692"/>
    </source>
</evidence>
<evidence type="ECO:0000313" key="11">
    <source>
        <dbReference type="Proteomes" id="UP000618319"/>
    </source>
</evidence>
<dbReference type="Pfam" id="PF07715">
    <property type="entry name" value="Plug"/>
    <property type="match status" value="1"/>
</dbReference>
<dbReference type="InterPro" id="IPR039426">
    <property type="entry name" value="TonB-dep_rcpt-like"/>
</dbReference>
<comment type="similarity">
    <text evidence="7">Belongs to the TonB-dependent receptor family.</text>
</comment>
<dbReference type="NCBIfam" id="TIGR04056">
    <property type="entry name" value="OMP_RagA_SusC"/>
    <property type="match status" value="1"/>
</dbReference>
<dbReference type="InterPro" id="IPR023996">
    <property type="entry name" value="TonB-dep_OMP_SusC/RagA"/>
</dbReference>
<evidence type="ECO:0000256" key="8">
    <source>
        <dbReference type="SAM" id="SignalP"/>
    </source>
</evidence>
<dbReference type="NCBIfam" id="TIGR04057">
    <property type="entry name" value="SusC_RagA_signa"/>
    <property type="match status" value="1"/>
</dbReference>
<dbReference type="Proteomes" id="UP000618319">
    <property type="component" value="Unassembled WGS sequence"/>
</dbReference>
<keyword evidence="3 7" id="KW-1134">Transmembrane beta strand</keyword>
<evidence type="ECO:0000256" key="7">
    <source>
        <dbReference type="PROSITE-ProRule" id="PRU01360"/>
    </source>
</evidence>
<evidence type="ECO:0000256" key="1">
    <source>
        <dbReference type="ARBA" id="ARBA00004571"/>
    </source>
</evidence>
<comment type="subcellular location">
    <subcellularLocation>
        <location evidence="1 7">Cell outer membrane</location>
        <topology evidence="1 7">Multi-pass membrane protein</topology>
    </subcellularLocation>
</comment>
<dbReference type="Gene3D" id="2.40.170.20">
    <property type="entry name" value="TonB-dependent receptor, beta-barrel domain"/>
    <property type="match status" value="1"/>
</dbReference>
<evidence type="ECO:0000259" key="9">
    <source>
        <dbReference type="Pfam" id="PF07715"/>
    </source>
</evidence>
<keyword evidence="5 7" id="KW-0472">Membrane</keyword>
<dbReference type="SUPFAM" id="SSF56935">
    <property type="entry name" value="Porins"/>
    <property type="match status" value="1"/>
</dbReference>
<gene>
    <name evidence="10" type="ORF">C4F40_09010</name>
</gene>
<name>A0ABR9T716_9SPHI</name>
<organism evidence="10 11">
    <name type="scientific">Sphingobacterium pedocola</name>
    <dbReference type="NCBI Taxonomy" id="2082722"/>
    <lineage>
        <taxon>Bacteria</taxon>
        <taxon>Pseudomonadati</taxon>
        <taxon>Bacteroidota</taxon>
        <taxon>Sphingobacteriia</taxon>
        <taxon>Sphingobacteriales</taxon>
        <taxon>Sphingobacteriaceae</taxon>
        <taxon>Sphingobacterium</taxon>
    </lineage>
</organism>
<evidence type="ECO:0000256" key="6">
    <source>
        <dbReference type="ARBA" id="ARBA00023237"/>
    </source>
</evidence>
<dbReference type="PROSITE" id="PS52016">
    <property type="entry name" value="TONB_DEPENDENT_REC_3"/>
    <property type="match status" value="1"/>
</dbReference>
<dbReference type="Gene3D" id="2.170.130.10">
    <property type="entry name" value="TonB-dependent receptor, plug domain"/>
    <property type="match status" value="1"/>
</dbReference>
<evidence type="ECO:0000256" key="3">
    <source>
        <dbReference type="ARBA" id="ARBA00022452"/>
    </source>
</evidence>
<dbReference type="InterPro" id="IPR036942">
    <property type="entry name" value="Beta-barrel_TonB_sf"/>
</dbReference>
<feature type="signal peptide" evidence="8">
    <location>
        <begin position="1"/>
        <end position="22"/>
    </location>
</feature>
<evidence type="ECO:0000256" key="5">
    <source>
        <dbReference type="ARBA" id="ARBA00023136"/>
    </source>
</evidence>
<proteinExistence type="inferred from homology"/>
<evidence type="ECO:0000313" key="10">
    <source>
        <dbReference type="EMBL" id="MBE8720859.1"/>
    </source>
</evidence>
<reference evidence="10 11" key="1">
    <citation type="submission" date="2018-02" db="EMBL/GenBank/DDBJ databases">
        <title>Sphingobacterium KA21.</title>
        <authorList>
            <person name="Vasarhelyi B.M."/>
            <person name="Deshmukh S."/>
            <person name="Balint B."/>
            <person name="Kukolya J."/>
        </authorList>
    </citation>
    <scope>NUCLEOTIDE SEQUENCE [LARGE SCALE GENOMIC DNA]</scope>
    <source>
        <strain evidence="10 11">Ka21</strain>
    </source>
</reference>
<dbReference type="EMBL" id="PSKQ01000018">
    <property type="protein sequence ID" value="MBE8720859.1"/>
    <property type="molecule type" value="Genomic_DNA"/>
</dbReference>
<dbReference type="InterPro" id="IPR023997">
    <property type="entry name" value="TonB-dep_OMP_SusC/RagA_CS"/>
</dbReference>
<comment type="caution">
    <text evidence="10">The sequence shown here is derived from an EMBL/GenBank/DDBJ whole genome shotgun (WGS) entry which is preliminary data.</text>
</comment>
<dbReference type="InterPro" id="IPR012910">
    <property type="entry name" value="Plug_dom"/>
</dbReference>
<feature type="domain" description="TonB-dependent receptor plug" evidence="9">
    <location>
        <begin position="124"/>
        <end position="230"/>
    </location>
</feature>
<dbReference type="RefSeq" id="WP_196940673.1">
    <property type="nucleotide sequence ID" value="NZ_MU158691.1"/>
</dbReference>
<keyword evidence="11" id="KW-1185">Reference proteome</keyword>
<accession>A0ABR9T716</accession>
<protein>
    <recommendedName>
        <fullName evidence="9">TonB-dependent receptor plug domain-containing protein</fullName>
    </recommendedName>
</protein>
<keyword evidence="8" id="KW-0732">Signal</keyword>
<feature type="chain" id="PRO_5045992606" description="TonB-dependent receptor plug domain-containing protein" evidence="8">
    <location>
        <begin position="23"/>
        <end position="1062"/>
    </location>
</feature>
<sequence>MKTKVNYIALAFLVLLSLKLSAQSRTGQIIVSVVDSTTNEPIGNASLRLLPQNVYVKGEASGKFTVNPNPDSKAIEVKHIGYRAAVLPLSDIGLEVTVRLAREWNVLDDVVVQTGYEAISAKRNTGSVEQISNTSFNRSSSPDLIKRLAGVSTILFNDWNTSVNRSGAEPKINIRGETSLLGDASPLIIVDNFPYEGALSSINLDEVENVTVLKDAAASAIWGARAGNGVIVITTKKGKFNMPTQIEFNSTLRLVEKPNLFYLPVASSADYIEIEKMLFQNKFYNNDEQSFTRTALSPAVELLIKHRDKLIDDETLNSELEMLAQHDVRNDFRDYVYRKEMYQRHTLSGSGGNETFRFRISGGYERNMGNTRGDSNDKFTIRSENEANISKKVSVQIGLNYAQTQVRTGGLVQYGNLRAGGRDLYPYARLADYEGNPLPIARDYRESYIATAGEGNLLDWRYVPLQELMDGNQKNNDILLNLGLRYKVAKNLSAEIKYNYQHSGLAVSYLEGIDHYETRNLINRFTVINGEQVVHNFPLGGVLRETNTNQANQNGRLQLNWNPTFGKHTITTLAGAEVRQSNVRLSQHTTYGYDKDRLTSSPIDLINFYPTFDNIGGQSLLAFNPTSFGETVFRDVSFFANGIYSYDNRYILSLNARRDASNLLGMETNERWKPLWSISGAWNVNEEIWFDVGAIDRLKLRLSHGYSGNIDKSRSAHTILRFAGRYHLTQYPYAFIENPPNPALQWETVATTNIGLDMGLLNDRVRMTIDLYKKNTTNLLGMAPIDPTTGFSNVVLNNAATAGKGAELNISSRNITSGPFEWSSSLLFAYNETKVVKWLNPLSTAGAYVGNGRSLSPYEGNLLYSLYSFKWEGLNPDNGNPIGRLKGETSEDYRAIRRESEFEELVYHGSAIPLYHGSLLNTFKWRQLAVSANIGYRAGYYIRRNALHYQDLFSGNSSHREYSERWQQQGDELHTNVPSMVYPANSERDNFYQNSEINVAKGDHIRILDIRVDYAMSSKLQFFATMGNVGIIWRANKWGIDPDFANNIPQPRNYAAGLSFKF</sequence>
<dbReference type="InterPro" id="IPR037066">
    <property type="entry name" value="Plug_dom_sf"/>
</dbReference>